<dbReference type="EMBL" id="MFZP01000001">
    <property type="protein sequence ID" value="OGK28613.1"/>
    <property type="molecule type" value="Genomic_DNA"/>
</dbReference>
<dbReference type="Proteomes" id="UP000178597">
    <property type="component" value="Unassembled WGS sequence"/>
</dbReference>
<evidence type="ECO:0000313" key="2">
    <source>
        <dbReference type="Proteomes" id="UP000178597"/>
    </source>
</evidence>
<sequence length="189" mass="21101">MSERVGMLRHLPKVNELLRQKNPSPHWKLSGGIAVGARPVQKGRLRIPMLHVCEMVDGIEEPVPRVSLPYSFQPLPIPIIHGFTFDQVRVILPLSEVRTPLFSESISTNLGLALNYDSDGLVKFPIRLVGTGGTVEVNERIVQQIFREGVKANIHFRLAVAGVLSFAELALQGNESSDWGPMFREFLRV</sequence>
<organism evidence="1 2">
    <name type="scientific">Candidatus Roizmanbacteria bacterium RIFCSPHIGHO2_02_FULL_39_9</name>
    <dbReference type="NCBI Taxonomy" id="1802040"/>
    <lineage>
        <taxon>Bacteria</taxon>
        <taxon>Candidatus Roizmaniibacteriota</taxon>
    </lineage>
</organism>
<dbReference type="AlphaFoldDB" id="A0A1F7HC31"/>
<proteinExistence type="predicted"/>
<protein>
    <submittedName>
        <fullName evidence="1">Uncharacterized protein</fullName>
    </submittedName>
</protein>
<reference evidence="1 2" key="1">
    <citation type="journal article" date="2016" name="Nat. Commun.">
        <title>Thousands of microbial genomes shed light on interconnected biogeochemical processes in an aquifer system.</title>
        <authorList>
            <person name="Anantharaman K."/>
            <person name="Brown C.T."/>
            <person name="Hug L.A."/>
            <person name="Sharon I."/>
            <person name="Castelle C.J."/>
            <person name="Probst A.J."/>
            <person name="Thomas B.C."/>
            <person name="Singh A."/>
            <person name="Wilkins M.J."/>
            <person name="Karaoz U."/>
            <person name="Brodie E.L."/>
            <person name="Williams K.H."/>
            <person name="Hubbard S.S."/>
            <person name="Banfield J.F."/>
        </authorList>
    </citation>
    <scope>NUCLEOTIDE SEQUENCE [LARGE SCALE GENOMIC DNA]</scope>
</reference>
<comment type="caution">
    <text evidence="1">The sequence shown here is derived from an EMBL/GenBank/DDBJ whole genome shotgun (WGS) entry which is preliminary data.</text>
</comment>
<name>A0A1F7HC31_9BACT</name>
<dbReference type="STRING" id="1802040.A3C28_03100"/>
<gene>
    <name evidence="1" type="ORF">A3C28_03100</name>
</gene>
<evidence type="ECO:0000313" key="1">
    <source>
        <dbReference type="EMBL" id="OGK28613.1"/>
    </source>
</evidence>
<accession>A0A1F7HC31</accession>